<protein>
    <submittedName>
        <fullName evidence="1">Uncharacterized protein</fullName>
    </submittedName>
</protein>
<comment type="caution">
    <text evidence="1">The sequence shown here is derived from an EMBL/GenBank/DDBJ whole genome shotgun (WGS) entry which is preliminary data.</text>
</comment>
<evidence type="ECO:0000313" key="2">
    <source>
        <dbReference type="Proteomes" id="UP000748991"/>
    </source>
</evidence>
<organism evidence="1 2">
    <name type="scientific">Peptoniphilus harei</name>
    <dbReference type="NCBI Taxonomy" id="54005"/>
    <lineage>
        <taxon>Bacteria</taxon>
        <taxon>Bacillati</taxon>
        <taxon>Bacillota</taxon>
        <taxon>Tissierellia</taxon>
        <taxon>Tissierellales</taxon>
        <taxon>Peptoniphilaceae</taxon>
        <taxon>Peptoniphilus</taxon>
    </lineage>
</organism>
<dbReference type="RefSeq" id="WP_278638634.1">
    <property type="nucleotide sequence ID" value="NZ_JAGZZP010000023.1"/>
</dbReference>
<sequence length="292" mass="34354">MSYEKCVSLSANVKKEEINVTSYCSNVQPATPYKWSVNGDNFRDKIKNLLDMYIGGSLQLLASNKSNTAFALKLTRDYFEVLTNEKINFGDCSFYDMVKPFENSLDSNSFSLAISRKFNRYLKGKNSEEKNKTLKNLNTYKDYVENFESYYNFYNKEIVEKLIDFFLKVVNKEYNKAFNEKRFTTYLEYDGRVYTEIKIKTTKYGHKFIKDYEYKSLKGAYYSNLETYGFTTKVQTDTYDVLENLQILQMISGISDSYKEKYQEIYTRLENSLKNSVDNMLEEVKSKQGELV</sequence>
<dbReference type="AlphaFoldDB" id="A0A943SRM4"/>
<evidence type="ECO:0000313" key="1">
    <source>
        <dbReference type="EMBL" id="MBS6535866.1"/>
    </source>
</evidence>
<dbReference type="Proteomes" id="UP000748991">
    <property type="component" value="Unassembled WGS sequence"/>
</dbReference>
<reference evidence="1" key="1">
    <citation type="submission" date="2021-02" db="EMBL/GenBank/DDBJ databases">
        <title>Infant gut strain persistence is associated with maternal origin, phylogeny, and functional potential including surface adhesion and iron acquisition.</title>
        <authorList>
            <person name="Lou Y.C."/>
        </authorList>
    </citation>
    <scope>NUCLEOTIDE SEQUENCE</scope>
    <source>
        <strain evidence="1">L3_060_052G1_dasL3_060_052G1_concoct_1</strain>
    </source>
</reference>
<proteinExistence type="predicted"/>
<dbReference type="EMBL" id="JAGZZP010000023">
    <property type="protein sequence ID" value="MBS6535866.1"/>
    <property type="molecule type" value="Genomic_DNA"/>
</dbReference>
<accession>A0A943SRM4</accession>
<name>A0A943SRM4_9FIRM</name>
<gene>
    <name evidence="1" type="ORF">KH327_08550</name>
</gene>